<evidence type="ECO:0000313" key="6">
    <source>
        <dbReference type="WBParaSite" id="TTAC_0000141201-mRNA-1"/>
    </source>
</evidence>
<dbReference type="Pfam" id="PF07910">
    <property type="entry name" value="Peptidase_C78"/>
    <property type="match status" value="1"/>
</dbReference>
<dbReference type="GO" id="GO:0006508">
    <property type="term" value="P:proteolysis"/>
    <property type="evidence" value="ECO:0007669"/>
    <property type="project" value="TreeGrafter"/>
</dbReference>
<evidence type="ECO:0000313" key="5">
    <source>
        <dbReference type="Proteomes" id="UP000274429"/>
    </source>
</evidence>
<dbReference type="GO" id="GO:0071567">
    <property type="term" value="F:deUFMylase activity"/>
    <property type="evidence" value="ECO:0007669"/>
    <property type="project" value="UniProtKB-ARBA"/>
</dbReference>
<dbReference type="STRING" id="6205.A0A158RDR8"/>
<dbReference type="WBParaSite" id="TTAC_0000141201-mRNA-1">
    <property type="protein sequence ID" value="TTAC_0000141201-mRNA-1"/>
    <property type="gene ID" value="TTAC_0000141201"/>
</dbReference>
<evidence type="ECO:0000259" key="3">
    <source>
        <dbReference type="Pfam" id="PF07910"/>
    </source>
</evidence>
<dbReference type="Proteomes" id="UP000274429">
    <property type="component" value="Unassembled WGS sequence"/>
</dbReference>
<accession>A0A158RDR8</accession>
<dbReference type="OrthoDB" id="417506at2759"/>
<dbReference type="PANTHER" id="PTHR48153:SF2">
    <property type="entry name" value="UFM1-SPECIFIC PROTEASE 2"/>
    <property type="match status" value="1"/>
</dbReference>
<reference evidence="6" key="1">
    <citation type="submission" date="2016-04" db="UniProtKB">
        <authorList>
            <consortium name="WormBaseParasite"/>
        </authorList>
    </citation>
    <scope>IDENTIFICATION</scope>
</reference>
<organism evidence="6">
    <name type="scientific">Hydatigena taeniaeformis</name>
    <name type="common">Feline tapeworm</name>
    <name type="synonym">Taenia taeniaeformis</name>
    <dbReference type="NCBI Taxonomy" id="6205"/>
    <lineage>
        <taxon>Eukaryota</taxon>
        <taxon>Metazoa</taxon>
        <taxon>Spiralia</taxon>
        <taxon>Lophotrochozoa</taxon>
        <taxon>Platyhelminthes</taxon>
        <taxon>Cestoda</taxon>
        <taxon>Eucestoda</taxon>
        <taxon>Cyclophyllidea</taxon>
        <taxon>Taeniidae</taxon>
        <taxon>Hydatigera</taxon>
    </lineage>
</organism>
<dbReference type="Gene3D" id="3.90.70.130">
    <property type="match status" value="1"/>
</dbReference>
<dbReference type="PANTHER" id="PTHR48153">
    <property type="entry name" value="UFM1-SPECIFIC PROTEASE 2"/>
    <property type="match status" value="1"/>
</dbReference>
<name>A0A158RDR8_HYDTA</name>
<comment type="similarity">
    <text evidence="1">Belongs to the peptidase C78 family.</text>
</comment>
<dbReference type="InterPro" id="IPR012462">
    <property type="entry name" value="UFSP1/2_DUB_cat"/>
</dbReference>
<keyword evidence="5" id="KW-1185">Reference proteome</keyword>
<dbReference type="EMBL" id="UYWX01000295">
    <property type="protein sequence ID" value="VDM17934.1"/>
    <property type="molecule type" value="Genomic_DNA"/>
</dbReference>
<keyword evidence="2" id="KW-0378">Hydrolase</keyword>
<reference evidence="4 5" key="2">
    <citation type="submission" date="2018-11" db="EMBL/GenBank/DDBJ databases">
        <authorList>
            <consortium name="Pathogen Informatics"/>
        </authorList>
    </citation>
    <scope>NUCLEOTIDE SEQUENCE [LARGE SCALE GENOMIC DNA]</scope>
</reference>
<feature type="domain" description="UFSP1/2/DUB catalytic" evidence="3">
    <location>
        <begin position="253"/>
        <end position="448"/>
    </location>
</feature>
<dbReference type="GO" id="GO:0005634">
    <property type="term" value="C:nucleus"/>
    <property type="evidence" value="ECO:0007669"/>
    <property type="project" value="TreeGrafter"/>
</dbReference>
<dbReference type="AlphaFoldDB" id="A0A158RDR8"/>
<gene>
    <name evidence="4" type="ORF">TTAC_LOCUS1399</name>
</gene>
<evidence type="ECO:0000256" key="1">
    <source>
        <dbReference type="ARBA" id="ARBA00008552"/>
    </source>
</evidence>
<proteinExistence type="inferred from homology"/>
<protein>
    <submittedName>
        <fullName evidence="6">Ufm1-specific protease 2</fullName>
    </submittedName>
</protein>
<evidence type="ECO:0000313" key="4">
    <source>
        <dbReference type="EMBL" id="VDM17934.1"/>
    </source>
</evidence>
<dbReference type="GO" id="GO:0005783">
    <property type="term" value="C:endoplasmic reticulum"/>
    <property type="evidence" value="ECO:0007669"/>
    <property type="project" value="TreeGrafter"/>
</dbReference>
<sequence length="459" mass="51336">MELVHSSAIATSGVIYLRVLVRYGNHIISWEERSIGKVFAHIFETLDSLIFIHEDCCISKAKPLQPSQSERLFKNHLKSASFLDPLIFEGQFNLDCNPKDSGLRAEIKSPRKLPYGVHRLNVDAFFSITSDVLKGGLFEHLQDEVRTYLKAYHDALKAILLKENAIPPSLTAYYFRYEDQLIRIFYPPVCKDEVKLREDIHRGLGLPQKPILRRGLALFPTQGFRRLLGPNEENLVSPHLLLPTSNLGSDVRCEVIRGRYTYKHYLQDGLDDKNWGCAYRSLQTLASWLLWQGIVAPLRPLPSHREIQEALVRVGDKPPKFVGSRQWIGSLEVSFGLQELYGVQCRLLPVPRGRDFAAVAASVLAEHFASGGGPVMVGGGDLAHTIIGVQVATDFSIASAAGTARNRFLVLDPHYTGQPAHVGTILGKGWVAWKGENFWQSEVPYNLCLLPPPVNVNSV</sequence>
<evidence type="ECO:0000256" key="2">
    <source>
        <dbReference type="ARBA" id="ARBA00022801"/>
    </source>
</evidence>